<organism evidence="6 7">
    <name type="scientific">Segatella copri</name>
    <dbReference type="NCBI Taxonomy" id="165179"/>
    <lineage>
        <taxon>Bacteria</taxon>
        <taxon>Pseudomonadati</taxon>
        <taxon>Bacteroidota</taxon>
        <taxon>Bacteroidia</taxon>
        <taxon>Bacteroidales</taxon>
        <taxon>Prevotellaceae</taxon>
        <taxon>Segatella</taxon>
    </lineage>
</organism>
<dbReference type="PROSITE" id="PS01124">
    <property type="entry name" value="HTH_ARAC_FAMILY_2"/>
    <property type="match status" value="1"/>
</dbReference>
<evidence type="ECO:0000313" key="6">
    <source>
        <dbReference type="EMBL" id="MST76470.1"/>
    </source>
</evidence>
<keyword evidence="4" id="KW-1133">Transmembrane helix</keyword>
<dbReference type="GO" id="GO:0003700">
    <property type="term" value="F:DNA-binding transcription factor activity"/>
    <property type="evidence" value="ECO:0007669"/>
    <property type="project" value="InterPro"/>
</dbReference>
<evidence type="ECO:0000256" key="4">
    <source>
        <dbReference type="SAM" id="Phobius"/>
    </source>
</evidence>
<keyword evidence="3" id="KW-0804">Transcription</keyword>
<evidence type="ECO:0000313" key="7">
    <source>
        <dbReference type="Proteomes" id="UP000450161"/>
    </source>
</evidence>
<proteinExistence type="predicted"/>
<keyword evidence="2" id="KW-0238">DNA-binding</keyword>
<dbReference type="GO" id="GO:0043565">
    <property type="term" value="F:sequence-specific DNA binding"/>
    <property type="evidence" value="ECO:0007669"/>
    <property type="project" value="InterPro"/>
</dbReference>
<dbReference type="PANTHER" id="PTHR43280">
    <property type="entry name" value="ARAC-FAMILY TRANSCRIPTIONAL REGULATOR"/>
    <property type="match status" value="1"/>
</dbReference>
<evidence type="ECO:0000256" key="2">
    <source>
        <dbReference type="ARBA" id="ARBA00023125"/>
    </source>
</evidence>
<keyword evidence="1" id="KW-0805">Transcription regulation</keyword>
<accession>A0A6I2TXG0</accession>
<evidence type="ECO:0000259" key="5">
    <source>
        <dbReference type="PROSITE" id="PS01124"/>
    </source>
</evidence>
<dbReference type="SMART" id="SM00342">
    <property type="entry name" value="HTH_ARAC"/>
    <property type="match status" value="1"/>
</dbReference>
<protein>
    <submittedName>
        <fullName evidence="6">Helix-turn-helix transcriptional regulator</fullName>
    </submittedName>
</protein>
<comment type="caution">
    <text evidence="6">The sequence shown here is derived from an EMBL/GenBank/DDBJ whole genome shotgun (WGS) entry which is preliminary data.</text>
</comment>
<dbReference type="SUPFAM" id="SSF46689">
    <property type="entry name" value="Homeodomain-like"/>
    <property type="match status" value="1"/>
</dbReference>
<dbReference type="Proteomes" id="UP000450161">
    <property type="component" value="Unassembled WGS sequence"/>
</dbReference>
<dbReference type="InterPro" id="IPR018060">
    <property type="entry name" value="HTH_AraC"/>
</dbReference>
<feature type="transmembrane region" description="Helical" evidence="4">
    <location>
        <begin position="12"/>
        <end position="34"/>
    </location>
</feature>
<dbReference type="Pfam" id="PF12833">
    <property type="entry name" value="HTH_18"/>
    <property type="match status" value="1"/>
</dbReference>
<name>A0A6I2TXG0_9BACT</name>
<keyword evidence="4" id="KW-0472">Membrane</keyword>
<evidence type="ECO:0000256" key="3">
    <source>
        <dbReference type="ARBA" id="ARBA00023163"/>
    </source>
</evidence>
<sequence>MLLFESYEFISRAVVALVLLALLIFYIISLRLTVKRQVRIIKSLRQQLQNLLDPSASVEAVRTDHLFSEVQGKNLGDEALEALSTEQELFVKATLYMKEKTPFTNPDFHIDDLAKALCSNRTTLANCIRKYTFGDMTLLQFINRYRLNYAVQLLSSPDNKLNISQIAEAAGFRSRSVFNRQFFLRFHCSPSEFRENPLNQAEGEMPSALTNTLEK</sequence>
<evidence type="ECO:0000256" key="1">
    <source>
        <dbReference type="ARBA" id="ARBA00023015"/>
    </source>
</evidence>
<dbReference type="EMBL" id="VUNF01000002">
    <property type="protein sequence ID" value="MST76470.1"/>
    <property type="molecule type" value="Genomic_DNA"/>
</dbReference>
<dbReference type="Gene3D" id="1.10.10.60">
    <property type="entry name" value="Homeodomain-like"/>
    <property type="match status" value="1"/>
</dbReference>
<reference evidence="6 7" key="1">
    <citation type="submission" date="2019-08" db="EMBL/GenBank/DDBJ databases">
        <title>In-depth cultivation of the pig gut microbiome towards novel bacterial diversity and tailored functional studies.</title>
        <authorList>
            <person name="Wylensek D."/>
            <person name="Hitch T.C.A."/>
            <person name="Clavel T."/>
        </authorList>
    </citation>
    <scope>NUCLEOTIDE SEQUENCE [LARGE SCALE GENOMIC DNA]</scope>
    <source>
        <strain evidence="6 7">LKV-178-WT-2C</strain>
    </source>
</reference>
<gene>
    <name evidence="6" type="ORF">FYJ72_01905</name>
</gene>
<dbReference type="AlphaFoldDB" id="A0A6I2TXG0"/>
<feature type="domain" description="HTH araC/xylS-type" evidence="5">
    <location>
        <begin position="91"/>
        <end position="196"/>
    </location>
</feature>
<dbReference type="PANTHER" id="PTHR43280:SF2">
    <property type="entry name" value="HTH-TYPE TRANSCRIPTIONAL REGULATOR EXSA"/>
    <property type="match status" value="1"/>
</dbReference>
<keyword evidence="4" id="KW-0812">Transmembrane</keyword>
<dbReference type="InterPro" id="IPR009057">
    <property type="entry name" value="Homeodomain-like_sf"/>
</dbReference>